<evidence type="ECO:0000256" key="1">
    <source>
        <dbReference type="SAM" id="MobiDB-lite"/>
    </source>
</evidence>
<name>A0A820W962_9BILA</name>
<dbReference type="AlphaFoldDB" id="A0A820W962"/>
<comment type="caution">
    <text evidence="2">The sequence shown here is derived from an EMBL/GenBank/DDBJ whole genome shotgun (WGS) entry which is preliminary data.</text>
</comment>
<evidence type="ECO:0000313" key="2">
    <source>
        <dbReference type="EMBL" id="CAF4513866.1"/>
    </source>
</evidence>
<feature type="compositionally biased region" description="Basic and acidic residues" evidence="1">
    <location>
        <begin position="140"/>
        <end position="150"/>
    </location>
</feature>
<evidence type="ECO:0000313" key="3">
    <source>
        <dbReference type="Proteomes" id="UP000663851"/>
    </source>
</evidence>
<dbReference type="EMBL" id="CAJOBO010004167">
    <property type="protein sequence ID" value="CAF4513866.1"/>
    <property type="molecule type" value="Genomic_DNA"/>
</dbReference>
<dbReference type="Proteomes" id="UP000663851">
    <property type="component" value="Unassembled WGS sequence"/>
</dbReference>
<feature type="region of interest" description="Disordered" evidence="1">
    <location>
        <begin position="121"/>
        <end position="150"/>
    </location>
</feature>
<organism evidence="2 3">
    <name type="scientific">Rotaria socialis</name>
    <dbReference type="NCBI Taxonomy" id="392032"/>
    <lineage>
        <taxon>Eukaryota</taxon>
        <taxon>Metazoa</taxon>
        <taxon>Spiralia</taxon>
        <taxon>Gnathifera</taxon>
        <taxon>Rotifera</taxon>
        <taxon>Eurotatoria</taxon>
        <taxon>Bdelloidea</taxon>
        <taxon>Philodinida</taxon>
        <taxon>Philodinidae</taxon>
        <taxon>Rotaria</taxon>
    </lineage>
</organism>
<proteinExistence type="predicted"/>
<gene>
    <name evidence="2" type="ORF">HFQ381_LOCUS28664</name>
</gene>
<protein>
    <submittedName>
        <fullName evidence="2">Uncharacterized protein</fullName>
    </submittedName>
</protein>
<reference evidence="2" key="1">
    <citation type="submission" date="2021-02" db="EMBL/GenBank/DDBJ databases">
        <authorList>
            <person name="Nowell W R."/>
        </authorList>
    </citation>
    <scope>NUCLEOTIDE SEQUENCE</scope>
</reference>
<sequence length="780" mass="88405">MNFNADILTFTNPSSVYYLDNPSTELVDQVVQGASRLTTQRVVDFVRVAARILKAYKSRQDNIKDADNKIKQFKQAILRGFENDRVVPSFLSVKLAFDGVRRETLRLPWVDVAIINPLNKNLNDDEKSRHKTNLPSRLKQHQDTYDAKEEDSNPSVHLYLRLFDTDVRAKDPIIRIPLEIGAVSGAANAIQREVSSPLTTVGETVEISILSYVPFEYKMEANNQGRTRTQTGETFSGTVYSSDNNEVMTTSGTLAITNDGFKLKSKLFDIVNKKEVVTLTTDILQIVDKVNVHQLPDTNFLYERKTNKQTTQNNCNIASHISLRTSASDVSMKLFNFKTDFTRTIDSSNVTLQSSLDYLLVTRNPPYTNFFLDHRHRKSSESSKKGPAMLPPALDINNKIHFVVDTNKLFPDIPGQFACDILSDLDFQLLNKINFKLQFNSPHHQRSGLFTYHAQVDKVTHGHVFSGTSKSELQLDNKQIQVTDSPKSLITFYGVKLKAPKHKLFQLMDLDVKALCNGNDIATHSSLTAQYNPQSISQVSATISTKFYGKEFQNSLYALFKQHQGIVRFFLNTTDNQDYAYEMDIGLDTDLLTEHTKRTNEQETAMSDIDTKKCTATGKYYRCYKGDITVRTGTSIVRRVKGKFNVNVERQGLPAIISSMDLNRFTDERIGYATALNFSTREIETTYYTLVTSWNMKHQFGKLSAITAKQKDQEVLRITASTADFAGYKIRFLAANIELKEINMCVLIDISRSHADSKSNTVSLSEAYPQQRDYITRSNI</sequence>
<accession>A0A820W962</accession>